<keyword evidence="2" id="KW-1185">Reference proteome</keyword>
<evidence type="ECO:0008006" key="3">
    <source>
        <dbReference type="Google" id="ProtNLM"/>
    </source>
</evidence>
<dbReference type="AlphaFoldDB" id="A0A059G7V5"/>
<gene>
    <name evidence="1" type="ORF">HOC_08127</name>
</gene>
<name>A0A059G7V5_9PROT</name>
<protein>
    <recommendedName>
        <fullName evidence="3">Sulfotransferase</fullName>
    </recommendedName>
</protein>
<comment type="caution">
    <text evidence="1">The sequence shown here is derived from an EMBL/GenBank/DDBJ whole genome shotgun (WGS) entry which is preliminary data.</text>
</comment>
<organism evidence="1 2">
    <name type="scientific">Hyphomonas oceanitis SCH89</name>
    <dbReference type="NCBI Taxonomy" id="1280953"/>
    <lineage>
        <taxon>Bacteria</taxon>
        <taxon>Pseudomonadati</taxon>
        <taxon>Pseudomonadota</taxon>
        <taxon>Alphaproteobacteria</taxon>
        <taxon>Hyphomonadales</taxon>
        <taxon>Hyphomonadaceae</taxon>
        <taxon>Hyphomonas</taxon>
    </lineage>
</organism>
<sequence>MNMMIFGIHGKAPTMHDIYTHNAAAWLGTHVKLYRYEDIVSHLKDLNSQESEVYFARLLQDCGIAVPDDWRERVIIGSDKAQSSTSRDNLDVDDSRLPDVLPDAQKKLVDYAVPGLRALLGYA</sequence>
<evidence type="ECO:0000313" key="1">
    <source>
        <dbReference type="EMBL" id="KDA02897.1"/>
    </source>
</evidence>
<proteinExistence type="predicted"/>
<dbReference type="PATRIC" id="fig|1280953.3.peg.1640"/>
<reference evidence="1 2" key="1">
    <citation type="journal article" date="2014" name="Antonie Van Leeuwenhoek">
        <title>Hyphomonas beringensis sp. nov. and Hyphomonas chukchiensis sp. nov., isolated from surface seawater of the Bering Sea and Chukchi Sea.</title>
        <authorList>
            <person name="Li C."/>
            <person name="Lai Q."/>
            <person name="Li G."/>
            <person name="Dong C."/>
            <person name="Wang J."/>
            <person name="Liao Y."/>
            <person name="Shao Z."/>
        </authorList>
    </citation>
    <scope>NUCLEOTIDE SEQUENCE [LARGE SCALE GENOMIC DNA]</scope>
    <source>
        <strain evidence="1 2">SCH89</strain>
    </source>
</reference>
<dbReference type="EMBL" id="ARYL01000010">
    <property type="protein sequence ID" value="KDA02897.1"/>
    <property type="molecule type" value="Genomic_DNA"/>
</dbReference>
<dbReference type="eggNOG" id="ENOG502Z8S8">
    <property type="taxonomic scope" value="Bacteria"/>
</dbReference>
<accession>A0A059G7V5</accession>
<evidence type="ECO:0000313" key="2">
    <source>
        <dbReference type="Proteomes" id="UP000024942"/>
    </source>
</evidence>
<dbReference type="Proteomes" id="UP000024942">
    <property type="component" value="Unassembled WGS sequence"/>
</dbReference>